<comment type="caution">
    <text evidence="1">The sequence shown here is derived from an EMBL/GenBank/DDBJ whole genome shotgun (WGS) entry which is preliminary data.</text>
</comment>
<dbReference type="AlphaFoldDB" id="A0A502CBG0"/>
<gene>
    <name evidence="1" type="ORF">EAH84_13065</name>
</gene>
<dbReference type="Proteomes" id="UP000318413">
    <property type="component" value="Unassembled WGS sequence"/>
</dbReference>
<evidence type="ECO:0000313" key="1">
    <source>
        <dbReference type="EMBL" id="TPG10030.1"/>
    </source>
</evidence>
<reference evidence="1 2" key="1">
    <citation type="journal article" date="2019" name="Environ. Microbiol.">
        <title>Species interactions and distinct microbial communities in high Arctic permafrost affected cryosols are associated with the CH4 and CO2 gas fluxes.</title>
        <authorList>
            <person name="Altshuler I."/>
            <person name="Hamel J."/>
            <person name="Turney S."/>
            <person name="Magnuson E."/>
            <person name="Levesque R."/>
            <person name="Greer C."/>
            <person name="Whyte L.G."/>
        </authorList>
    </citation>
    <scope>NUCLEOTIDE SEQUENCE [LARGE SCALE GENOMIC DNA]</scope>
    <source>
        <strain evidence="1 2">S5.1</strain>
    </source>
</reference>
<accession>A0A502CBG0</accession>
<sequence length="164" mass="18255">MEKRGHFAECGLIARQCLGLVTDDLDQQFVGFCDQFLPCARQVCDRLALTRSIAIVALRIFKCALIAYSVPREIPRENALAFGRRSVVELESVDPSVFIAPLPARQVKAPFSSIGQHAQRHTLVKSIFEQLPVSLNRAPDLFHLDKHAWAVAKTKQGKVHPATL</sequence>
<dbReference type="EMBL" id="RCZK01000012">
    <property type="protein sequence ID" value="TPG10030.1"/>
    <property type="molecule type" value="Genomic_DNA"/>
</dbReference>
<keyword evidence="2" id="KW-1185">Reference proteome</keyword>
<evidence type="ECO:0000313" key="2">
    <source>
        <dbReference type="Proteomes" id="UP000318413"/>
    </source>
</evidence>
<organism evidence="1 2">
    <name type="scientific">Sphingomonas oligophenolica</name>
    <dbReference type="NCBI Taxonomy" id="301154"/>
    <lineage>
        <taxon>Bacteria</taxon>
        <taxon>Pseudomonadati</taxon>
        <taxon>Pseudomonadota</taxon>
        <taxon>Alphaproteobacteria</taxon>
        <taxon>Sphingomonadales</taxon>
        <taxon>Sphingomonadaceae</taxon>
        <taxon>Sphingomonas</taxon>
    </lineage>
</organism>
<name>A0A502CBG0_9SPHN</name>
<proteinExistence type="predicted"/>
<protein>
    <submittedName>
        <fullName evidence="1">Uncharacterized protein</fullName>
    </submittedName>
</protein>